<keyword evidence="3" id="KW-1185">Reference proteome</keyword>
<evidence type="ECO:0000256" key="1">
    <source>
        <dbReference type="SAM" id="MobiDB-lite"/>
    </source>
</evidence>
<organism evidence="2 3">
    <name type="scientific">Saccharothrix longispora</name>
    <dbReference type="NCBI Taxonomy" id="33920"/>
    <lineage>
        <taxon>Bacteria</taxon>
        <taxon>Bacillati</taxon>
        <taxon>Actinomycetota</taxon>
        <taxon>Actinomycetes</taxon>
        <taxon>Pseudonocardiales</taxon>
        <taxon>Pseudonocardiaceae</taxon>
        <taxon>Saccharothrix</taxon>
    </lineage>
</organism>
<dbReference type="RefSeq" id="WP_310306394.1">
    <property type="nucleotide sequence ID" value="NZ_BAAAXB010000001.1"/>
</dbReference>
<feature type="region of interest" description="Disordered" evidence="1">
    <location>
        <begin position="1"/>
        <end position="48"/>
    </location>
</feature>
<name>A0ABU1PSZ2_9PSEU</name>
<protein>
    <submittedName>
        <fullName evidence="2">Uncharacterized protein</fullName>
    </submittedName>
</protein>
<evidence type="ECO:0000313" key="2">
    <source>
        <dbReference type="EMBL" id="MDR6593571.1"/>
    </source>
</evidence>
<accession>A0ABU1PSZ2</accession>
<reference evidence="2 3" key="1">
    <citation type="submission" date="2023-07" db="EMBL/GenBank/DDBJ databases">
        <title>Sequencing the genomes of 1000 actinobacteria strains.</title>
        <authorList>
            <person name="Klenk H.-P."/>
        </authorList>
    </citation>
    <scope>NUCLEOTIDE SEQUENCE [LARGE SCALE GENOMIC DNA]</scope>
    <source>
        <strain evidence="2 3">DSM 43749</strain>
    </source>
</reference>
<comment type="caution">
    <text evidence="2">The sequence shown here is derived from an EMBL/GenBank/DDBJ whole genome shotgun (WGS) entry which is preliminary data.</text>
</comment>
<dbReference type="Proteomes" id="UP001268819">
    <property type="component" value="Unassembled WGS sequence"/>
</dbReference>
<evidence type="ECO:0000313" key="3">
    <source>
        <dbReference type="Proteomes" id="UP001268819"/>
    </source>
</evidence>
<proteinExistence type="predicted"/>
<gene>
    <name evidence="2" type="ORF">J2S66_001955</name>
</gene>
<feature type="compositionally biased region" description="Basic and acidic residues" evidence="1">
    <location>
        <begin position="25"/>
        <end position="40"/>
    </location>
</feature>
<sequence>MAKSHPPAGQNPEAGNDSRSVGFDGHARIDDGDRGHHDPFDTAGTPFGAVGSSGAVGFDPDSVEGAAVMRLLRRYKDLEDDDPERSVSGGDAVELLGEWFHWLGVDLDDEPSTAARKLRLAVRRRPGGSLLAHGVYSVRIGTDHPEPEYLVRWALRDLAERLGPGTGIDLSACEGGLLARFEQAAPPQALGTPGPDLLDILQTLMGTVQGHGVDPVHLHPEQFARADRDGHPLIVIRRADGGVILTRSHIPHCVFVTSAGAAQCDCD</sequence>
<dbReference type="EMBL" id="JAVDSG010000001">
    <property type="protein sequence ID" value="MDR6593571.1"/>
    <property type="molecule type" value="Genomic_DNA"/>
</dbReference>